<reference evidence="10" key="1">
    <citation type="submission" date="2022-01" db="EMBL/GenBank/DDBJ databases">
        <title>Genome Sequence Resource for Two Populations of Ditylenchus destructor, the Migratory Endoparasitic Phytonematode.</title>
        <authorList>
            <person name="Zhang H."/>
            <person name="Lin R."/>
            <person name="Xie B."/>
        </authorList>
    </citation>
    <scope>NUCLEOTIDE SEQUENCE</scope>
    <source>
        <strain evidence="10">BazhouSP</strain>
    </source>
</reference>
<dbReference type="InterPro" id="IPR036390">
    <property type="entry name" value="WH_DNA-bd_sf"/>
</dbReference>
<evidence type="ECO:0000256" key="4">
    <source>
        <dbReference type="ARBA" id="ARBA00023125"/>
    </source>
</evidence>
<gene>
    <name evidence="10" type="ORF">DdX_19988</name>
</gene>
<feature type="compositionally biased region" description="Polar residues" evidence="8">
    <location>
        <begin position="119"/>
        <end position="147"/>
    </location>
</feature>
<evidence type="ECO:0000259" key="9">
    <source>
        <dbReference type="SMART" id="SM00415"/>
    </source>
</evidence>
<dbReference type="PRINTS" id="PR00056">
    <property type="entry name" value="HSFDOMAIN"/>
</dbReference>
<dbReference type="SUPFAM" id="SSF46785">
    <property type="entry name" value="Winged helix' DNA-binding domain"/>
    <property type="match status" value="1"/>
</dbReference>
<keyword evidence="5" id="KW-0804">Transcription</keyword>
<evidence type="ECO:0000256" key="8">
    <source>
        <dbReference type="SAM" id="MobiDB-lite"/>
    </source>
</evidence>
<keyword evidence="3" id="KW-0805">Transcription regulation</keyword>
<dbReference type="InterPro" id="IPR036388">
    <property type="entry name" value="WH-like_DNA-bd_sf"/>
</dbReference>
<dbReference type="GO" id="GO:0005634">
    <property type="term" value="C:nucleus"/>
    <property type="evidence" value="ECO:0007669"/>
    <property type="project" value="UniProtKB-SubCell"/>
</dbReference>
<dbReference type="Pfam" id="PF00447">
    <property type="entry name" value="HSF_DNA-bind"/>
    <property type="match status" value="1"/>
</dbReference>
<accession>A0AAD4QWT8</accession>
<keyword evidence="6" id="KW-0539">Nucleus</keyword>
<dbReference type="Proteomes" id="UP001201812">
    <property type="component" value="Unassembled WGS sequence"/>
</dbReference>
<comment type="caution">
    <text evidence="10">The sequence shown here is derived from an EMBL/GenBank/DDBJ whole genome shotgun (WGS) entry which is preliminary data.</text>
</comment>
<evidence type="ECO:0000256" key="2">
    <source>
        <dbReference type="ARBA" id="ARBA00006403"/>
    </source>
</evidence>
<evidence type="ECO:0000313" key="10">
    <source>
        <dbReference type="EMBL" id="KAI1694679.1"/>
    </source>
</evidence>
<evidence type="ECO:0000256" key="5">
    <source>
        <dbReference type="ARBA" id="ARBA00023163"/>
    </source>
</evidence>
<comment type="similarity">
    <text evidence="2 7">Belongs to the HSF family.</text>
</comment>
<evidence type="ECO:0000256" key="3">
    <source>
        <dbReference type="ARBA" id="ARBA00023015"/>
    </source>
</evidence>
<dbReference type="SMART" id="SM00415">
    <property type="entry name" value="HSF"/>
    <property type="match status" value="1"/>
</dbReference>
<dbReference type="FunFam" id="1.10.10.10:FF:000027">
    <property type="entry name" value="Heat shock transcription factor 1"/>
    <property type="match status" value="1"/>
</dbReference>
<dbReference type="PANTHER" id="PTHR10015">
    <property type="entry name" value="HEAT SHOCK TRANSCRIPTION FACTOR"/>
    <property type="match status" value="1"/>
</dbReference>
<protein>
    <submittedName>
        <fullName evidence="10">HSF-type DNA-binding domain-containing protein</fullName>
    </submittedName>
</protein>
<evidence type="ECO:0000256" key="1">
    <source>
        <dbReference type="ARBA" id="ARBA00004123"/>
    </source>
</evidence>
<feature type="region of interest" description="Disordered" evidence="8">
    <location>
        <begin position="119"/>
        <end position="156"/>
    </location>
</feature>
<keyword evidence="4 10" id="KW-0238">DNA-binding</keyword>
<dbReference type="GO" id="GO:0043565">
    <property type="term" value="F:sequence-specific DNA binding"/>
    <property type="evidence" value="ECO:0007669"/>
    <property type="project" value="InterPro"/>
</dbReference>
<keyword evidence="11" id="KW-1185">Reference proteome</keyword>
<organism evidence="10 11">
    <name type="scientific">Ditylenchus destructor</name>
    <dbReference type="NCBI Taxonomy" id="166010"/>
    <lineage>
        <taxon>Eukaryota</taxon>
        <taxon>Metazoa</taxon>
        <taxon>Ecdysozoa</taxon>
        <taxon>Nematoda</taxon>
        <taxon>Chromadorea</taxon>
        <taxon>Rhabditida</taxon>
        <taxon>Tylenchina</taxon>
        <taxon>Tylenchomorpha</taxon>
        <taxon>Sphaerularioidea</taxon>
        <taxon>Anguinidae</taxon>
        <taxon>Anguininae</taxon>
        <taxon>Ditylenchus</taxon>
    </lineage>
</organism>
<evidence type="ECO:0000256" key="6">
    <source>
        <dbReference type="ARBA" id="ARBA00023242"/>
    </source>
</evidence>
<name>A0AAD4QWT8_9BILA</name>
<dbReference type="PANTHER" id="PTHR10015:SF427">
    <property type="entry name" value="HEAT SHOCK FACTOR PROTEIN"/>
    <property type="match status" value="1"/>
</dbReference>
<evidence type="ECO:0000256" key="7">
    <source>
        <dbReference type="RuleBase" id="RU004020"/>
    </source>
</evidence>
<evidence type="ECO:0000313" key="11">
    <source>
        <dbReference type="Proteomes" id="UP001201812"/>
    </source>
</evidence>
<dbReference type="GO" id="GO:0003700">
    <property type="term" value="F:DNA-binding transcription factor activity"/>
    <property type="evidence" value="ECO:0007669"/>
    <property type="project" value="InterPro"/>
</dbReference>
<comment type="subcellular location">
    <subcellularLocation>
        <location evidence="1">Nucleus</location>
    </subcellularLocation>
</comment>
<sequence length="479" mass="55279">MTEIKTDIKTEPGRQGNFVIKLWSILHNESIADTICWDASGTSFHVIGVYKFSQVVLPSYFRHKNMSTFVRNLNQYGFRKLFSFDQSILADIKDRTDHSQYYNPLFLRDRPDLLSQIKRQPTQQPNSRGRGTPSMAQRNTNWTSSGQDYKPGNFPTLPKSNFPSGLVYGLSNMPQGLSSLRSGHEHMQSNIHELIRQRGLIRKEVNLLHHQHMKQNQNVGKLIQFLDSLRQNRAGSHASSHNYSEPLTLSSLLQHNNNSSILSHIDQNIRFEHQYYSKNSAFDNSLSPQQPWFQPSAFQWTTSCNGFDGSMEQKFIPSEHIRTAISSSEKAIDVETISPPSTLPSPPVLRRISIEKDESANTYYKQHDQKFQYVPDGFEREYKRRKPQEETNDSFTMTPPVLPEQTNNNIGCQSFPFGVFEPNMMRNVSRAYRESSEWRGIFNTMLESSKGKSDDDMIRHHRKVTRESKMVGQHKYCSS</sequence>
<proteinExistence type="inferred from homology"/>
<dbReference type="EMBL" id="JAKKPZ010000481">
    <property type="protein sequence ID" value="KAI1694679.1"/>
    <property type="molecule type" value="Genomic_DNA"/>
</dbReference>
<dbReference type="Gene3D" id="1.10.10.10">
    <property type="entry name" value="Winged helix-like DNA-binding domain superfamily/Winged helix DNA-binding domain"/>
    <property type="match status" value="1"/>
</dbReference>
<dbReference type="InterPro" id="IPR000232">
    <property type="entry name" value="HSF_DNA-bd"/>
</dbReference>
<dbReference type="AlphaFoldDB" id="A0AAD4QWT8"/>
<feature type="domain" description="HSF-type DNA-binding" evidence="9">
    <location>
        <begin position="14"/>
        <end position="120"/>
    </location>
</feature>